<dbReference type="Proteomes" id="UP000070700">
    <property type="component" value="Unassembled WGS sequence"/>
</dbReference>
<feature type="domain" description="Rho-GAP" evidence="3">
    <location>
        <begin position="18"/>
        <end position="210"/>
    </location>
</feature>
<dbReference type="InterPro" id="IPR000198">
    <property type="entry name" value="RhoGAP_dom"/>
</dbReference>
<dbReference type="OrthoDB" id="19923at2759"/>
<evidence type="ECO:0000259" key="3">
    <source>
        <dbReference type="PROSITE" id="PS50238"/>
    </source>
</evidence>
<keyword evidence="1" id="KW-0343">GTPase activation</keyword>
<dbReference type="InterPro" id="IPR008936">
    <property type="entry name" value="Rho_GTPase_activation_prot"/>
</dbReference>
<dbReference type="SUPFAM" id="SSF48350">
    <property type="entry name" value="GTPase activation domain, GAP"/>
    <property type="match status" value="1"/>
</dbReference>
<dbReference type="InterPro" id="IPR051025">
    <property type="entry name" value="RhoGAP"/>
</dbReference>
<dbReference type="SMART" id="SM00324">
    <property type="entry name" value="RhoGAP"/>
    <property type="match status" value="1"/>
</dbReference>
<organism evidence="4 5">
    <name type="scientific">Mollisia scopiformis</name>
    <name type="common">Conifer needle endophyte fungus</name>
    <name type="synonym">Phialocephala scopiformis</name>
    <dbReference type="NCBI Taxonomy" id="149040"/>
    <lineage>
        <taxon>Eukaryota</taxon>
        <taxon>Fungi</taxon>
        <taxon>Dikarya</taxon>
        <taxon>Ascomycota</taxon>
        <taxon>Pezizomycotina</taxon>
        <taxon>Leotiomycetes</taxon>
        <taxon>Helotiales</taxon>
        <taxon>Mollisiaceae</taxon>
        <taxon>Mollisia</taxon>
    </lineage>
</organism>
<evidence type="ECO:0000313" key="4">
    <source>
        <dbReference type="EMBL" id="KUJ23917.1"/>
    </source>
</evidence>
<name>A0A194XW23_MOLSC</name>
<dbReference type="AlphaFoldDB" id="A0A194XW23"/>
<dbReference type="RefSeq" id="XP_018078272.1">
    <property type="nucleotide sequence ID" value="XM_018208637.1"/>
</dbReference>
<dbReference type="PANTHER" id="PTHR15228:SF25">
    <property type="entry name" value="F-BAR DOMAIN-CONTAINING PROTEIN"/>
    <property type="match status" value="1"/>
</dbReference>
<feature type="region of interest" description="Disordered" evidence="2">
    <location>
        <begin position="219"/>
        <end position="241"/>
    </location>
</feature>
<dbReference type="GO" id="GO:0007165">
    <property type="term" value="P:signal transduction"/>
    <property type="evidence" value="ECO:0007669"/>
    <property type="project" value="InterPro"/>
</dbReference>
<dbReference type="PANTHER" id="PTHR15228">
    <property type="entry name" value="SPERMATHECAL PHYSIOLOGY VARIANT"/>
    <property type="match status" value="1"/>
</dbReference>
<dbReference type="GeneID" id="28818363"/>
<reference evidence="4 5" key="1">
    <citation type="submission" date="2015-10" db="EMBL/GenBank/DDBJ databases">
        <title>Full genome of DAOMC 229536 Phialocephala scopiformis, a fungal endophyte of spruce producing the potent anti-insectan compound rugulosin.</title>
        <authorList>
            <consortium name="DOE Joint Genome Institute"/>
            <person name="Walker A.K."/>
            <person name="Frasz S.L."/>
            <person name="Seifert K.A."/>
            <person name="Miller J.D."/>
            <person name="Mondo S.J."/>
            <person name="Labutti K."/>
            <person name="Lipzen A."/>
            <person name="Dockter R."/>
            <person name="Kennedy M."/>
            <person name="Grigoriev I.V."/>
            <person name="Spatafora J.W."/>
        </authorList>
    </citation>
    <scope>NUCLEOTIDE SEQUENCE [LARGE SCALE GENOMIC DNA]</scope>
    <source>
        <strain evidence="4 5">CBS 120377</strain>
    </source>
</reference>
<gene>
    <name evidence="4" type="ORF">LY89DRAFT_572376</name>
</gene>
<proteinExistence type="predicted"/>
<dbReference type="Pfam" id="PF00620">
    <property type="entry name" value="RhoGAP"/>
    <property type="match status" value="1"/>
</dbReference>
<dbReference type="KEGG" id="psco:LY89DRAFT_572376"/>
<feature type="non-terminal residue" evidence="4">
    <location>
        <position position="1"/>
    </location>
</feature>
<dbReference type="STRING" id="149040.A0A194XW23"/>
<evidence type="ECO:0000313" key="5">
    <source>
        <dbReference type="Proteomes" id="UP000070700"/>
    </source>
</evidence>
<dbReference type="GO" id="GO:0060237">
    <property type="term" value="P:regulation of fungal-type cell wall organization"/>
    <property type="evidence" value="ECO:0007669"/>
    <property type="project" value="TreeGrafter"/>
</dbReference>
<dbReference type="InParanoid" id="A0A194XW23"/>
<protein>
    <submittedName>
        <fullName evidence="4">Rho GTPase activation protein</fullName>
    </submittedName>
</protein>
<feature type="compositionally biased region" description="Acidic residues" evidence="2">
    <location>
        <begin position="223"/>
        <end position="241"/>
    </location>
</feature>
<evidence type="ECO:0000256" key="1">
    <source>
        <dbReference type="ARBA" id="ARBA00022468"/>
    </source>
</evidence>
<dbReference type="Gene3D" id="1.10.555.10">
    <property type="entry name" value="Rho GTPase activation protein"/>
    <property type="match status" value="1"/>
</dbReference>
<dbReference type="PROSITE" id="PS50238">
    <property type="entry name" value="RHOGAP"/>
    <property type="match status" value="1"/>
</dbReference>
<dbReference type="GO" id="GO:0005096">
    <property type="term" value="F:GTPase activator activity"/>
    <property type="evidence" value="ECO:0007669"/>
    <property type="project" value="UniProtKB-KW"/>
</dbReference>
<evidence type="ECO:0000256" key="2">
    <source>
        <dbReference type="SAM" id="MobiDB-lite"/>
    </source>
</evidence>
<dbReference type="EMBL" id="KQ947404">
    <property type="protein sequence ID" value="KUJ23917.1"/>
    <property type="molecule type" value="Genomic_DNA"/>
</dbReference>
<dbReference type="GO" id="GO:0005938">
    <property type="term" value="C:cell cortex"/>
    <property type="evidence" value="ECO:0007669"/>
    <property type="project" value="TreeGrafter"/>
</dbReference>
<accession>A0A194XW23</accession>
<keyword evidence="5" id="KW-1185">Reference proteome</keyword>
<sequence length="241" mass="26731">IFGVALRESICYANVMITAVNNEGEKFVIGYVPIVVAKICVLLKEKGTESEDIFARSGSANRVHQLEIIFDTPDRYGKGLDWSGYSVHDAATCLLRYLKRLPEPVISFEFYNRFTSIDFDAGIEEEAINAFKDCSTDLQPMPRMLLMYIIDLVQVFASKSKTNKMTTARLVAAFQPSLLAKDPSVGMSAYDHQRAADTITFLVENDFSSILLIAKTETKTDGGEDDIALATEGEGEEQEEA</sequence>